<organism evidence="3 4">
    <name type="scientific">Pseudonocardia ammonioxydans</name>
    <dbReference type="NCBI Taxonomy" id="260086"/>
    <lineage>
        <taxon>Bacteria</taxon>
        <taxon>Bacillati</taxon>
        <taxon>Actinomycetota</taxon>
        <taxon>Actinomycetes</taxon>
        <taxon>Pseudonocardiales</taxon>
        <taxon>Pseudonocardiaceae</taxon>
        <taxon>Pseudonocardia</taxon>
    </lineage>
</organism>
<dbReference type="PANTHER" id="PTHR30543:SF21">
    <property type="entry name" value="NAD(P)H-DEPENDENT FMN REDUCTASE LOT6"/>
    <property type="match status" value="1"/>
</dbReference>
<dbReference type="InterPro" id="IPR005025">
    <property type="entry name" value="FMN_Rdtase-like_dom"/>
</dbReference>
<dbReference type="RefSeq" id="WP_093337875.1">
    <property type="nucleotide sequence ID" value="NZ_FOUY01000003.1"/>
</dbReference>
<dbReference type="OrthoDB" id="9812295at2"/>
<accession>A0A1I4U1P2</accession>
<evidence type="ECO:0000313" key="3">
    <source>
        <dbReference type="EMBL" id="SFM82938.1"/>
    </source>
</evidence>
<gene>
    <name evidence="3" type="ORF">SAMN05216207_1003143</name>
</gene>
<reference evidence="3 4" key="1">
    <citation type="submission" date="2016-10" db="EMBL/GenBank/DDBJ databases">
        <authorList>
            <person name="de Groot N.N."/>
        </authorList>
    </citation>
    <scope>NUCLEOTIDE SEQUENCE [LARGE SCALE GENOMIC DNA]</scope>
    <source>
        <strain evidence="3 4">CGMCC 4.1877</strain>
    </source>
</reference>
<dbReference type="Gene3D" id="3.40.50.360">
    <property type="match status" value="1"/>
</dbReference>
<dbReference type="InterPro" id="IPR050712">
    <property type="entry name" value="NAD(P)H-dep_reductase"/>
</dbReference>
<sequence>MSTSGTTLTGTTTSGTSGSDTTASGVTGSGTRTAAAADDGGRDGPVRIAVIIGSVRTGRFGPTAARWFAGELAGRDDVVTDVVDLAAATLSPSLDTADDDLRRRLDAADAFVVVTPEYNHSYPAGLKSAIDAFHAEWAAKPVGFVSYGGLSGGIRAVEHLRTVFVELHGAPVRDAVSLHEFWSLFDADGRLTDGGAGAAAAHVLAGQLVWWGRALRNARAAHGTPA</sequence>
<dbReference type="AlphaFoldDB" id="A0A1I4U1P2"/>
<dbReference type="GO" id="GO:0005829">
    <property type="term" value="C:cytosol"/>
    <property type="evidence" value="ECO:0007669"/>
    <property type="project" value="TreeGrafter"/>
</dbReference>
<evidence type="ECO:0000256" key="1">
    <source>
        <dbReference type="SAM" id="MobiDB-lite"/>
    </source>
</evidence>
<dbReference type="EMBL" id="FOUY01000003">
    <property type="protein sequence ID" value="SFM82938.1"/>
    <property type="molecule type" value="Genomic_DNA"/>
</dbReference>
<dbReference type="Proteomes" id="UP000199614">
    <property type="component" value="Unassembled WGS sequence"/>
</dbReference>
<feature type="compositionally biased region" description="Low complexity" evidence="1">
    <location>
        <begin position="1"/>
        <end position="38"/>
    </location>
</feature>
<dbReference type="PANTHER" id="PTHR30543">
    <property type="entry name" value="CHROMATE REDUCTASE"/>
    <property type="match status" value="1"/>
</dbReference>
<keyword evidence="4" id="KW-1185">Reference proteome</keyword>
<protein>
    <submittedName>
        <fullName evidence="3">NAD(P)H-dependent FMN reductase</fullName>
    </submittedName>
</protein>
<dbReference type="GO" id="GO:0016491">
    <property type="term" value="F:oxidoreductase activity"/>
    <property type="evidence" value="ECO:0007669"/>
    <property type="project" value="InterPro"/>
</dbReference>
<dbReference type="InterPro" id="IPR029039">
    <property type="entry name" value="Flavoprotein-like_sf"/>
</dbReference>
<evidence type="ECO:0000313" key="4">
    <source>
        <dbReference type="Proteomes" id="UP000199614"/>
    </source>
</evidence>
<dbReference type="SUPFAM" id="SSF52218">
    <property type="entry name" value="Flavoproteins"/>
    <property type="match status" value="1"/>
</dbReference>
<dbReference type="Pfam" id="PF03358">
    <property type="entry name" value="FMN_red"/>
    <property type="match status" value="1"/>
</dbReference>
<evidence type="ECO:0000259" key="2">
    <source>
        <dbReference type="Pfam" id="PF03358"/>
    </source>
</evidence>
<dbReference type="STRING" id="260086.SAMN05216207_1003143"/>
<name>A0A1I4U1P2_PSUAM</name>
<feature type="region of interest" description="Disordered" evidence="1">
    <location>
        <begin position="1"/>
        <end position="40"/>
    </location>
</feature>
<dbReference type="GO" id="GO:0010181">
    <property type="term" value="F:FMN binding"/>
    <property type="evidence" value="ECO:0007669"/>
    <property type="project" value="TreeGrafter"/>
</dbReference>
<feature type="domain" description="NADPH-dependent FMN reductase-like" evidence="2">
    <location>
        <begin position="47"/>
        <end position="182"/>
    </location>
</feature>
<proteinExistence type="predicted"/>